<dbReference type="EMBL" id="LAZR01065250">
    <property type="protein sequence ID" value="KKK55934.1"/>
    <property type="molecule type" value="Genomic_DNA"/>
</dbReference>
<evidence type="ECO:0000313" key="1">
    <source>
        <dbReference type="EMBL" id="KKK55934.1"/>
    </source>
</evidence>
<reference evidence="1" key="1">
    <citation type="journal article" date="2015" name="Nature">
        <title>Complex archaea that bridge the gap between prokaryotes and eukaryotes.</title>
        <authorList>
            <person name="Spang A."/>
            <person name="Saw J.H."/>
            <person name="Jorgensen S.L."/>
            <person name="Zaremba-Niedzwiedzka K."/>
            <person name="Martijn J."/>
            <person name="Lind A.E."/>
            <person name="van Eijk R."/>
            <person name="Schleper C."/>
            <person name="Guy L."/>
            <person name="Ettema T.J."/>
        </authorList>
    </citation>
    <scope>NUCLEOTIDE SEQUENCE</scope>
</reference>
<organism evidence="1">
    <name type="scientific">marine sediment metagenome</name>
    <dbReference type="NCBI Taxonomy" id="412755"/>
    <lineage>
        <taxon>unclassified sequences</taxon>
        <taxon>metagenomes</taxon>
        <taxon>ecological metagenomes</taxon>
    </lineage>
</organism>
<gene>
    <name evidence="1" type="ORF">LCGC14_3069570</name>
</gene>
<name>A0A0F8YP68_9ZZZZ</name>
<proteinExistence type="predicted"/>
<dbReference type="AlphaFoldDB" id="A0A0F8YP68"/>
<protein>
    <submittedName>
        <fullName evidence="1">Uncharacterized protein</fullName>
    </submittedName>
</protein>
<comment type="caution">
    <text evidence="1">The sequence shown here is derived from an EMBL/GenBank/DDBJ whole genome shotgun (WGS) entry which is preliminary data.</text>
</comment>
<sequence length="131" mass="15404">MKNKDIIPLINGIIKLAEIKGTKFQYCLIKNRKKLLEEHKTIIESLEKVPESFKDVEEKYIKERDDLLNKYCEKDKSGNIIKAANGQMTINKPDQFLKDEKKLKEKYPEYITELDKIDKKNEVLLNTDCNV</sequence>
<feature type="non-terminal residue" evidence="1">
    <location>
        <position position="131"/>
    </location>
</feature>
<accession>A0A0F8YP68</accession>